<dbReference type="InterPro" id="IPR033334">
    <property type="entry name" value="LNG1/2"/>
</dbReference>
<dbReference type="AlphaFoldDB" id="A0AAP0CUX4"/>
<feature type="domain" description="DUF4378" evidence="1">
    <location>
        <begin position="276"/>
        <end position="440"/>
    </location>
</feature>
<proteinExistence type="predicted"/>
<comment type="caution">
    <text evidence="2">The sequence shown here is derived from an EMBL/GenBank/DDBJ whole genome shotgun (WGS) entry which is preliminary data.</text>
</comment>
<dbReference type="PANTHER" id="PTHR31680">
    <property type="entry name" value="LONGIFOLIA PROTEIN"/>
    <property type="match status" value="1"/>
</dbReference>
<gene>
    <name evidence="2" type="ORF">SSX86_021403</name>
</gene>
<dbReference type="EMBL" id="JBCNJP010000020">
    <property type="protein sequence ID" value="KAK9060697.1"/>
    <property type="molecule type" value="Genomic_DNA"/>
</dbReference>
<dbReference type="GO" id="GO:0051513">
    <property type="term" value="P:regulation of monopolar cell growth"/>
    <property type="evidence" value="ECO:0007669"/>
    <property type="project" value="InterPro"/>
</dbReference>
<dbReference type="InterPro" id="IPR025486">
    <property type="entry name" value="DUF4378"/>
</dbReference>
<dbReference type="Pfam" id="PF14309">
    <property type="entry name" value="DUF4378"/>
    <property type="match status" value="1"/>
</dbReference>
<keyword evidence="3" id="KW-1185">Reference proteome</keyword>
<accession>A0AAP0CUX4</accession>
<reference evidence="2 3" key="1">
    <citation type="submission" date="2024-04" db="EMBL/GenBank/DDBJ databases">
        <title>The reference genome of an endangered Asteraceae, Deinandra increscens subsp. villosa, native to the Central Coast of California.</title>
        <authorList>
            <person name="Guilliams M."/>
            <person name="Hasenstab-Lehman K."/>
            <person name="Meyer R."/>
            <person name="Mcevoy S."/>
        </authorList>
    </citation>
    <scope>NUCLEOTIDE SEQUENCE [LARGE SCALE GENOMIC DNA]</scope>
    <source>
        <tissue evidence="2">Leaf</tissue>
    </source>
</reference>
<organism evidence="2 3">
    <name type="scientific">Deinandra increscens subsp. villosa</name>
    <dbReference type="NCBI Taxonomy" id="3103831"/>
    <lineage>
        <taxon>Eukaryota</taxon>
        <taxon>Viridiplantae</taxon>
        <taxon>Streptophyta</taxon>
        <taxon>Embryophyta</taxon>
        <taxon>Tracheophyta</taxon>
        <taxon>Spermatophyta</taxon>
        <taxon>Magnoliopsida</taxon>
        <taxon>eudicotyledons</taxon>
        <taxon>Gunneridae</taxon>
        <taxon>Pentapetalae</taxon>
        <taxon>asterids</taxon>
        <taxon>campanulids</taxon>
        <taxon>Asterales</taxon>
        <taxon>Asteraceae</taxon>
        <taxon>Asteroideae</taxon>
        <taxon>Heliantheae alliance</taxon>
        <taxon>Madieae</taxon>
        <taxon>Madiinae</taxon>
        <taxon>Deinandra</taxon>
    </lineage>
</organism>
<evidence type="ECO:0000313" key="3">
    <source>
        <dbReference type="Proteomes" id="UP001408789"/>
    </source>
</evidence>
<evidence type="ECO:0000259" key="1">
    <source>
        <dbReference type="Pfam" id="PF14309"/>
    </source>
</evidence>
<evidence type="ECO:0000313" key="2">
    <source>
        <dbReference type="EMBL" id="KAK9060697.1"/>
    </source>
</evidence>
<dbReference type="Proteomes" id="UP001408789">
    <property type="component" value="Unassembled WGS sequence"/>
</dbReference>
<protein>
    <recommendedName>
        <fullName evidence="1">DUF4378 domain-containing protein</fullName>
    </recommendedName>
</protein>
<dbReference type="PANTHER" id="PTHR31680:SF21">
    <property type="entry name" value="DUF4378 DOMAIN-CONTAINING PROTEIN"/>
    <property type="match status" value="1"/>
</dbReference>
<name>A0AAP0CUX4_9ASTR</name>
<sequence length="454" mass="51634">MSVSVHAKDEVDDEKAQTTVIPLEKRKKQVSGDVVVSNAASTWPSWIFAAPGRANNRNPEELKETALFSLDGRKSRYQLRKEEESKQDCTSVSTRVHKPQRAVKASHVLARVPLETAPWKQEGDGWVPQNPLFMCDEGPPLAEPRSIYDEIEKQLTDPKFKASGKDLRALQQILEAMRKSSINDIDMLSQKVEQPVSPTTTQQKVKHAEARQDLVGRIRLKDSNVRDRKATVIQLSTLNFPEKINNLVHQIELNTSNYDANINHTVTSSFEDETRDHRYIEEIILASGCLRDLDCTTAIVQLHPTTNIINPELFHVLEKTKTCTMLKDDRYNKKLMISKVRRKWVFDTVNDVLGHKLSMIGTLGPYKGRILNADWLLTELCTGIDSLQNKSDASYEDEEVISITNEDVNKRSQDWDEYCYQVRVLVLDIERLIFGDLICEAVNGQVTSLQDHSP</sequence>